<keyword evidence="9 14" id="KW-0443">Lipid metabolism</keyword>
<evidence type="ECO:0000256" key="1">
    <source>
        <dbReference type="ARBA" id="ARBA00004141"/>
    </source>
</evidence>
<evidence type="ECO:0000313" key="15">
    <source>
        <dbReference type="EMBL" id="CED82881.1"/>
    </source>
</evidence>
<keyword evidence="7 14" id="KW-0276">Fatty acid metabolism</keyword>
<feature type="transmembrane region" description="Helical" evidence="14">
    <location>
        <begin position="275"/>
        <end position="294"/>
    </location>
</feature>
<reference evidence="15" key="1">
    <citation type="submission" date="2014-08" db="EMBL/GenBank/DDBJ databases">
        <authorList>
            <person name="Sharma Rahul"/>
            <person name="Thines Marco"/>
        </authorList>
    </citation>
    <scope>NUCLEOTIDE SEQUENCE</scope>
</reference>
<dbReference type="GO" id="GO:0005789">
    <property type="term" value="C:endoplasmic reticulum membrane"/>
    <property type="evidence" value="ECO:0007669"/>
    <property type="project" value="UniProtKB-SubCell"/>
</dbReference>
<keyword evidence="11 14" id="KW-0275">Fatty acid biosynthesis</keyword>
<feature type="transmembrane region" description="Helical" evidence="14">
    <location>
        <begin position="176"/>
        <end position="197"/>
    </location>
</feature>
<dbReference type="AlphaFoldDB" id="A0A0F7SND3"/>
<dbReference type="InterPro" id="IPR007482">
    <property type="entry name" value="Tyr_Pase-like_PTPLA"/>
</dbReference>
<evidence type="ECO:0000256" key="12">
    <source>
        <dbReference type="ARBA" id="ARBA00023239"/>
    </source>
</evidence>
<evidence type="ECO:0000256" key="10">
    <source>
        <dbReference type="ARBA" id="ARBA00023136"/>
    </source>
</evidence>
<evidence type="ECO:0000256" key="3">
    <source>
        <dbReference type="ARBA" id="ARBA00007811"/>
    </source>
</evidence>
<dbReference type="EMBL" id="LN483142">
    <property type="protein sequence ID" value="CED82881.1"/>
    <property type="molecule type" value="Genomic_DNA"/>
</dbReference>
<keyword evidence="8 14" id="KW-1133">Transmembrane helix</keyword>
<evidence type="ECO:0000256" key="4">
    <source>
        <dbReference type="ARBA" id="ARBA00013122"/>
    </source>
</evidence>
<feature type="transmembrane region" description="Helical" evidence="14">
    <location>
        <begin position="209"/>
        <end position="229"/>
    </location>
</feature>
<comment type="similarity">
    <text evidence="3 14">Belongs to the very long-chain fatty acids dehydratase HACD family.</text>
</comment>
<keyword evidence="12 14" id="KW-0456">Lyase</keyword>
<comment type="subcellular location">
    <subcellularLocation>
        <location evidence="14">Endoplasmic reticulum membrane</location>
        <topology evidence="14">Multi-pass membrane protein</topology>
    </subcellularLocation>
    <subcellularLocation>
        <location evidence="1">Membrane</location>
        <topology evidence="1">Multi-pass membrane protein</topology>
    </subcellularLocation>
</comment>
<dbReference type="GO" id="GO:0042761">
    <property type="term" value="P:very long-chain fatty acid biosynthetic process"/>
    <property type="evidence" value="ECO:0007669"/>
    <property type="project" value="TreeGrafter"/>
</dbReference>
<evidence type="ECO:0000256" key="13">
    <source>
        <dbReference type="ARBA" id="ARBA00036671"/>
    </source>
</evidence>
<comment type="function">
    <text evidence="14">Catalyzes the third of the four reactions of the long-chain fatty acids elongation cycle. This endoplasmic reticulum-bound enzymatic process, allows the addition of two carbons to the chain of long- and very long-chain fatty acids/VLCFAs per cycle. This enzyme catalyzes the dehydration of the 3-hydroxyacyl-CoA intermediate into trans-2,3-enoyl-CoA, within each cycle of fatty acid elongation. Thereby, it participates to the production of VLCFAs of different chain lengths that are involved in multiple biological processes as precursors of membrane lipids and lipid mediators.</text>
</comment>
<comment type="pathway">
    <text evidence="2 14">Lipid metabolism; fatty acid biosynthesis.</text>
</comment>
<evidence type="ECO:0000256" key="2">
    <source>
        <dbReference type="ARBA" id="ARBA00005194"/>
    </source>
</evidence>
<name>A0A0F7SND3_PHARH</name>
<evidence type="ECO:0000256" key="8">
    <source>
        <dbReference type="ARBA" id="ARBA00022989"/>
    </source>
</evidence>
<evidence type="ECO:0000256" key="6">
    <source>
        <dbReference type="ARBA" id="ARBA00022692"/>
    </source>
</evidence>
<keyword evidence="10 14" id="KW-0472">Membrane</keyword>
<dbReference type="GO" id="GO:0102158">
    <property type="term" value="F:very-long-chain (3R)-3-hydroxyacyl-CoA dehydratase activity"/>
    <property type="evidence" value="ECO:0007669"/>
    <property type="project" value="UniProtKB-EC"/>
</dbReference>
<evidence type="ECO:0000256" key="9">
    <source>
        <dbReference type="ARBA" id="ARBA00023098"/>
    </source>
</evidence>
<evidence type="ECO:0000256" key="5">
    <source>
        <dbReference type="ARBA" id="ARBA00022516"/>
    </source>
</evidence>
<evidence type="ECO:0000256" key="14">
    <source>
        <dbReference type="RuleBase" id="RU363109"/>
    </source>
</evidence>
<accession>A0A0F7SND3</accession>
<dbReference type="GO" id="GO:0030148">
    <property type="term" value="P:sphingolipid biosynthetic process"/>
    <property type="evidence" value="ECO:0007669"/>
    <property type="project" value="TreeGrafter"/>
</dbReference>
<feature type="transmembrane region" description="Helical" evidence="14">
    <location>
        <begin position="35"/>
        <end position="56"/>
    </location>
</feature>
<evidence type="ECO:0000256" key="11">
    <source>
        <dbReference type="ARBA" id="ARBA00023160"/>
    </source>
</evidence>
<dbReference type="Pfam" id="PF04387">
    <property type="entry name" value="PTPLA"/>
    <property type="match status" value="1"/>
</dbReference>
<comment type="catalytic activity">
    <reaction evidence="13 14">
        <text>a very-long-chain (3R)-3-hydroxyacyl-CoA = a very-long-chain (2E)-enoyl-CoA + H2O</text>
        <dbReference type="Rhea" id="RHEA:45812"/>
        <dbReference type="ChEBI" id="CHEBI:15377"/>
        <dbReference type="ChEBI" id="CHEBI:83728"/>
        <dbReference type="ChEBI" id="CHEBI:85440"/>
        <dbReference type="EC" id="4.2.1.134"/>
    </reaction>
</comment>
<dbReference type="PANTHER" id="PTHR11035:SF3">
    <property type="entry name" value="VERY-LONG-CHAIN (3R)-3-HYDROXYACYL-COA DEHYDRATASE"/>
    <property type="match status" value="1"/>
</dbReference>
<keyword evidence="6 14" id="KW-0812">Transmembrane</keyword>
<dbReference type="PANTHER" id="PTHR11035">
    <property type="entry name" value="VERY-LONG-CHAIN (3R)-3-HYDROXYACYL-COA DEHYDRATASE"/>
    <property type="match status" value="1"/>
</dbReference>
<dbReference type="GO" id="GO:0030497">
    <property type="term" value="P:fatty acid elongation"/>
    <property type="evidence" value="ECO:0007669"/>
    <property type="project" value="TreeGrafter"/>
</dbReference>
<dbReference type="UniPathway" id="UPA00094"/>
<organism evidence="15">
    <name type="scientific">Phaffia rhodozyma</name>
    <name type="common">Yeast</name>
    <name type="synonym">Xanthophyllomyces dendrorhous</name>
    <dbReference type="NCBI Taxonomy" id="264483"/>
    <lineage>
        <taxon>Eukaryota</taxon>
        <taxon>Fungi</taxon>
        <taxon>Dikarya</taxon>
        <taxon>Basidiomycota</taxon>
        <taxon>Agaricomycotina</taxon>
        <taxon>Tremellomycetes</taxon>
        <taxon>Cystofilobasidiales</taxon>
        <taxon>Mrakiaceae</taxon>
        <taxon>Phaffia</taxon>
    </lineage>
</organism>
<keyword evidence="5 14" id="KW-0444">Lipid biosynthesis</keyword>
<protein>
    <recommendedName>
        <fullName evidence="4 14">Very-long-chain (3R)-3-hydroxyacyl-CoA dehydratase</fullName>
        <ecNumber evidence="4 14">4.2.1.134</ecNumber>
    </recommendedName>
</protein>
<comment type="caution">
    <text evidence="14">Lacks conserved residue(s) required for the propagation of feature annotation.</text>
</comment>
<evidence type="ECO:0000256" key="7">
    <source>
        <dbReference type="ARBA" id="ARBA00022832"/>
    </source>
</evidence>
<proteinExistence type="inferred from homology"/>
<sequence>MARIIEKDSVKDTADRRKQTAGSNKARAQSPIVKYYLVAYNLASAAAWLSILVLIVQHVSSTEIHHPSQSTSPVTTALSKLRAYLSLASAQTSASKTQRSAEIVKSRLQGSYASIGTLTAVVQTCAVLEVVHSALGWVRSPVGTTISQVASRLWSVWAVVEQFESARTSSVYTTMVFAWSCAEIVRYLFYAFSLLGIESYPLLWLRYTLFYVLYPLGAGSEFYLAYSVLPPAVNLPIVGPHVRQVFKTLGLGQAASSVGFWATKMGGQGWDMMDLVRGGLLLVWPPSLYALYTYMISQRKKALGTGKKIGEGKKRV</sequence>
<keyword evidence="14" id="KW-0256">Endoplasmic reticulum</keyword>
<dbReference type="EC" id="4.2.1.134" evidence="4 14"/>